<dbReference type="SUPFAM" id="SSF143011">
    <property type="entry name" value="RelE-like"/>
    <property type="match status" value="1"/>
</dbReference>
<proteinExistence type="predicted"/>
<sequence length="93" mass="11166">MIQSFADRDTERLWNRERVSSIDSRIHSVALRKLRQLGYVQRLDELRIPPGNRLEALKGDRRGQYSIRINDQWRICFRWTALGPEEVEIVDYH</sequence>
<dbReference type="AlphaFoldDB" id="A0A2N6TQP1"/>
<dbReference type="Pfam" id="PF05015">
    <property type="entry name" value="HigB-like_toxin"/>
    <property type="match status" value="1"/>
</dbReference>
<dbReference type="EMBL" id="VMTX01000011">
    <property type="protein sequence ID" value="TVU82742.1"/>
    <property type="molecule type" value="Genomic_DNA"/>
</dbReference>
<dbReference type="Gene3D" id="3.30.2310.20">
    <property type="entry name" value="RelE-like"/>
    <property type="match status" value="1"/>
</dbReference>
<evidence type="ECO:0000313" key="4">
    <source>
        <dbReference type="Proteomes" id="UP000432568"/>
    </source>
</evidence>
<dbReference type="PANTHER" id="PTHR40266:SF2">
    <property type="entry name" value="TOXIN HIGB-1"/>
    <property type="match status" value="1"/>
</dbReference>
<dbReference type="PANTHER" id="PTHR40266">
    <property type="entry name" value="TOXIN HIGB-1"/>
    <property type="match status" value="1"/>
</dbReference>
<reference evidence="1 4" key="2">
    <citation type="submission" date="2019-07" db="EMBL/GenBank/DDBJ databases">
        <title>Draft genome of C. aurimucosum strain 332.</title>
        <authorList>
            <person name="Pacheco L.G.C."/>
            <person name="Aguiar E.R.G.R."/>
            <person name="Barberis C.M."/>
            <person name="Almuzara M.N."/>
            <person name="Traglia G.M."/>
            <person name="Santos C.S."/>
            <person name="Vay C.A."/>
            <person name="Rocha D.J.P.G."/>
        </authorList>
    </citation>
    <scope>NUCLEOTIDE SEQUENCE [LARGE SCALE GENOMIC DNA]</scope>
    <source>
        <strain evidence="1 4">332</strain>
    </source>
</reference>
<gene>
    <name evidence="1" type="ORF">FME68_04720</name>
    <name evidence="2" type="ORF">FQN05_08820</name>
</gene>
<name>A0A2N6TQP1_9CORY</name>
<dbReference type="Proteomes" id="UP000320648">
    <property type="component" value="Unassembled WGS sequence"/>
</dbReference>
<organism evidence="1 4">
    <name type="scientific">Corynebacterium aurimucosum</name>
    <dbReference type="NCBI Taxonomy" id="169292"/>
    <lineage>
        <taxon>Bacteria</taxon>
        <taxon>Bacillati</taxon>
        <taxon>Actinomycetota</taxon>
        <taxon>Actinomycetes</taxon>
        <taxon>Mycobacteriales</taxon>
        <taxon>Corynebacteriaceae</taxon>
        <taxon>Corynebacterium</taxon>
    </lineage>
</organism>
<reference evidence="2 3" key="1">
    <citation type="submission" date="2019-07" db="EMBL/GenBank/DDBJ databases">
        <title>Draft genome of C. aurimucosum strain 15-4290.</title>
        <authorList>
            <person name="Pacheco L.G.C."/>
            <person name="Aguiar E.R.G.R."/>
            <person name="Navas J."/>
            <person name="Santos C.S."/>
            <person name="Rocha D.J.P.G."/>
        </authorList>
    </citation>
    <scope>NUCLEOTIDE SEQUENCE [LARGE SCALE GENOMIC DNA]</scope>
    <source>
        <strain evidence="2 3">15-4290</strain>
    </source>
</reference>
<dbReference type="Proteomes" id="UP000432568">
    <property type="component" value="Unassembled WGS sequence"/>
</dbReference>
<dbReference type="EMBL" id="VIOG01000004">
    <property type="protein sequence ID" value="MTD91193.1"/>
    <property type="molecule type" value="Genomic_DNA"/>
</dbReference>
<evidence type="ECO:0000313" key="3">
    <source>
        <dbReference type="Proteomes" id="UP000320648"/>
    </source>
</evidence>
<dbReference type="RefSeq" id="WP_046646946.1">
    <property type="nucleotide sequence ID" value="NZ_JUMN01000003.1"/>
</dbReference>
<protein>
    <submittedName>
        <fullName evidence="1">Plasmid maintenance system killer</fullName>
    </submittedName>
</protein>
<evidence type="ECO:0000313" key="1">
    <source>
        <dbReference type="EMBL" id="MTD91193.1"/>
    </source>
</evidence>
<dbReference type="InterPro" id="IPR035093">
    <property type="entry name" value="RelE/ParE_toxin_dom_sf"/>
</dbReference>
<evidence type="ECO:0000313" key="2">
    <source>
        <dbReference type="EMBL" id="TVU82742.1"/>
    </source>
</evidence>
<dbReference type="InterPro" id="IPR007711">
    <property type="entry name" value="HigB-1"/>
</dbReference>
<accession>A0A2N6TQP1</accession>
<comment type="caution">
    <text evidence="1">The sequence shown here is derived from an EMBL/GenBank/DDBJ whole genome shotgun (WGS) entry which is preliminary data.</text>
</comment>